<evidence type="ECO:0000313" key="1">
    <source>
        <dbReference type="EMBL" id="MCI95765.1"/>
    </source>
</evidence>
<reference evidence="1 2" key="1">
    <citation type="journal article" date="2018" name="Front. Plant Sci.">
        <title>Red Clover (Trifolium pratense) and Zigzag Clover (T. medium) - A Picture of Genomic Similarities and Differences.</title>
        <authorList>
            <person name="Dluhosova J."/>
            <person name="Istvanek J."/>
            <person name="Nedelnik J."/>
            <person name="Repkova J."/>
        </authorList>
    </citation>
    <scope>NUCLEOTIDE SEQUENCE [LARGE SCALE GENOMIC DNA]</scope>
    <source>
        <strain evidence="2">cv. 10/8</strain>
        <tissue evidence="1">Leaf</tissue>
    </source>
</reference>
<sequence length="30" mass="3331">MFLVPVVLVLMWSSILCCFRSIEICGSQGV</sequence>
<accession>A0A392WA83</accession>
<feature type="non-terminal residue" evidence="1">
    <location>
        <position position="30"/>
    </location>
</feature>
<organism evidence="1 2">
    <name type="scientific">Trifolium medium</name>
    <dbReference type="NCBI Taxonomy" id="97028"/>
    <lineage>
        <taxon>Eukaryota</taxon>
        <taxon>Viridiplantae</taxon>
        <taxon>Streptophyta</taxon>
        <taxon>Embryophyta</taxon>
        <taxon>Tracheophyta</taxon>
        <taxon>Spermatophyta</taxon>
        <taxon>Magnoliopsida</taxon>
        <taxon>eudicotyledons</taxon>
        <taxon>Gunneridae</taxon>
        <taxon>Pentapetalae</taxon>
        <taxon>rosids</taxon>
        <taxon>fabids</taxon>
        <taxon>Fabales</taxon>
        <taxon>Fabaceae</taxon>
        <taxon>Papilionoideae</taxon>
        <taxon>50 kb inversion clade</taxon>
        <taxon>NPAAA clade</taxon>
        <taxon>Hologalegina</taxon>
        <taxon>IRL clade</taxon>
        <taxon>Trifolieae</taxon>
        <taxon>Trifolium</taxon>
    </lineage>
</organism>
<dbReference type="Proteomes" id="UP000265520">
    <property type="component" value="Unassembled WGS sequence"/>
</dbReference>
<protein>
    <submittedName>
        <fullName evidence="1">Uncharacterized protein</fullName>
    </submittedName>
</protein>
<comment type="caution">
    <text evidence="1">The sequence shown here is derived from an EMBL/GenBank/DDBJ whole genome shotgun (WGS) entry which is preliminary data.</text>
</comment>
<keyword evidence="2" id="KW-1185">Reference proteome</keyword>
<name>A0A392WA83_9FABA</name>
<dbReference type="EMBL" id="LXQA011396203">
    <property type="protein sequence ID" value="MCI95765.1"/>
    <property type="molecule type" value="Genomic_DNA"/>
</dbReference>
<evidence type="ECO:0000313" key="2">
    <source>
        <dbReference type="Proteomes" id="UP000265520"/>
    </source>
</evidence>
<proteinExistence type="predicted"/>
<dbReference type="AlphaFoldDB" id="A0A392WA83"/>